<dbReference type="AlphaFoldDB" id="A0A8B9JR21"/>
<feature type="region of interest" description="Disordered" evidence="4">
    <location>
        <begin position="231"/>
        <end position="280"/>
    </location>
</feature>
<dbReference type="InterPro" id="IPR050216">
    <property type="entry name" value="LRR_domain-containing"/>
</dbReference>
<keyword evidence="2" id="KW-0677">Repeat</keyword>
<dbReference type="Ensembl" id="ENSAMXT00005027497.1">
    <property type="protein sequence ID" value="ENSAMXP00005024934.1"/>
    <property type="gene ID" value="ENSAMXG00005012643.1"/>
</dbReference>
<feature type="compositionally biased region" description="Polar residues" evidence="4">
    <location>
        <begin position="357"/>
        <end position="368"/>
    </location>
</feature>
<reference evidence="5 8" key="1">
    <citation type="submission" date="2021-07" db="EMBL/GenBank/DDBJ databases">
        <authorList>
            <person name="Imarazene B."/>
            <person name="Zahm M."/>
            <person name="Klopp C."/>
            <person name="Cabau C."/>
            <person name="Beille S."/>
            <person name="Jouanno E."/>
            <person name="Castinel A."/>
            <person name="Lluch J."/>
            <person name="Gil L."/>
            <person name="Kuchtly C."/>
            <person name="Lopez Roques C."/>
            <person name="Donnadieu C."/>
            <person name="Parrinello H."/>
            <person name="Journot L."/>
            <person name="Du K."/>
            <person name="Schartl M."/>
            <person name="Retaux S."/>
            <person name="Guiguen Y."/>
        </authorList>
    </citation>
    <scope>NUCLEOTIDE SEQUENCE [LARGE SCALE GENOMIC DNA]</scope>
    <source>
        <strain evidence="5">Pach_M1</strain>
        <tissue evidence="5">Testis</tissue>
    </source>
</reference>
<dbReference type="Proteomes" id="UP000694621">
    <property type="component" value="Unplaced"/>
</dbReference>
<dbReference type="InterPro" id="IPR003591">
    <property type="entry name" value="Leu-rich_rpt_typical-subtyp"/>
</dbReference>
<gene>
    <name evidence="5" type="primary">LRRC27</name>
    <name evidence="5" type="ORF">AMEX_G10014</name>
</gene>
<dbReference type="EMBL" id="JAICCE010000007">
    <property type="protein sequence ID" value="KAG9275493.1"/>
    <property type="molecule type" value="Genomic_DNA"/>
</dbReference>
<evidence type="ECO:0000256" key="1">
    <source>
        <dbReference type="ARBA" id="ARBA00022614"/>
    </source>
</evidence>
<dbReference type="PANTHER" id="PTHR48051:SF1">
    <property type="entry name" value="RAS SUPPRESSOR PROTEIN 1"/>
    <property type="match status" value="1"/>
</dbReference>
<dbReference type="OrthoDB" id="2021138at2759"/>
<sequence>MKALEEDMSDLHLSLDCGDSVEKWPSRISLSQQEDSSQYLKSHSLHLSRQSLNLLPDHALKHTQLQNLYLEGNKISNLPENMFSSLPCLVWLDLRHNQLTCLPAGIGQHRCLKTLLLEGNPITELPKELGNVITLRALNLRNCPISFPPQDVLQQGLAHIMQFLRRRSVAERPLRGSQPNEVSDTMPAVERLPLSEVVQSSVDLTEEADDSELQRFEELRQRMIQMERADLGYHTPASQTPCRLRAAGGDRSHRTHPLSSGREVQGRFPELPSSDERNWNRSEERSLAALKAMNEQQALLEQRRKDEDLLREWRKQARILQEQKILEQKEVRQERQKREENTPYATDSSCKEGDNGASDSGAQTTPQRSHMDTDEARVARDRELEQRIKDHVQMMKERRRRPRGPPGEEIQAAAQEMEQVKQLQLELAERKRLRDLEYRLTAFTADSFQTS</sequence>
<dbReference type="SUPFAM" id="SSF52058">
    <property type="entry name" value="L domain-like"/>
    <property type="match status" value="1"/>
</dbReference>
<evidence type="ECO:0000256" key="4">
    <source>
        <dbReference type="SAM" id="MobiDB-lite"/>
    </source>
</evidence>
<evidence type="ECO:0000256" key="3">
    <source>
        <dbReference type="SAM" id="Coils"/>
    </source>
</evidence>
<keyword evidence="1" id="KW-0433">Leucine-rich repeat</keyword>
<dbReference type="Gene3D" id="3.80.10.10">
    <property type="entry name" value="Ribonuclease Inhibitor"/>
    <property type="match status" value="1"/>
</dbReference>
<feature type="coiled-coil region" evidence="3">
    <location>
        <begin position="303"/>
        <end position="330"/>
    </location>
</feature>
<accession>A0A8B9JR21</accession>
<dbReference type="Pfam" id="PF13855">
    <property type="entry name" value="LRR_8"/>
    <property type="match status" value="1"/>
</dbReference>
<dbReference type="OMA" id="MIPKDFF"/>
<evidence type="ECO:0000313" key="8">
    <source>
        <dbReference type="Proteomes" id="UP000752171"/>
    </source>
</evidence>
<dbReference type="SMART" id="SM00369">
    <property type="entry name" value="LRR_TYP"/>
    <property type="match status" value="3"/>
</dbReference>
<dbReference type="PANTHER" id="PTHR48051">
    <property type="match status" value="1"/>
</dbReference>
<evidence type="ECO:0000313" key="6">
    <source>
        <dbReference type="Ensembl" id="ENSAMXP00005024934.1"/>
    </source>
</evidence>
<feature type="compositionally biased region" description="Basic and acidic residues" evidence="4">
    <location>
        <begin position="331"/>
        <end position="341"/>
    </location>
</feature>
<dbReference type="Proteomes" id="UP000752171">
    <property type="component" value="Unassembled WGS sequence"/>
</dbReference>
<dbReference type="InterPro" id="IPR032675">
    <property type="entry name" value="LRR_dom_sf"/>
</dbReference>
<dbReference type="GO" id="GO:0005737">
    <property type="term" value="C:cytoplasm"/>
    <property type="evidence" value="ECO:0007669"/>
    <property type="project" value="TreeGrafter"/>
</dbReference>
<evidence type="ECO:0000313" key="7">
    <source>
        <dbReference type="Proteomes" id="UP000694621"/>
    </source>
</evidence>
<feature type="compositionally biased region" description="Basic and acidic residues" evidence="4">
    <location>
        <begin position="369"/>
        <end position="385"/>
    </location>
</feature>
<protein>
    <submittedName>
        <fullName evidence="6">Leucine rich repeat containing 27</fullName>
    </submittedName>
    <submittedName>
        <fullName evidence="5">Leucine-rich repeat-containing protein 27</fullName>
    </submittedName>
</protein>
<dbReference type="InterPro" id="IPR001611">
    <property type="entry name" value="Leu-rich_rpt"/>
</dbReference>
<reference evidence="6" key="2">
    <citation type="submission" date="2025-05" db="UniProtKB">
        <authorList>
            <consortium name="Ensembl"/>
        </authorList>
    </citation>
    <scope>IDENTIFICATION</scope>
</reference>
<feature type="region of interest" description="Disordered" evidence="4">
    <location>
        <begin position="331"/>
        <end position="385"/>
    </location>
</feature>
<proteinExistence type="predicted"/>
<name>A0A8B9JR21_ASTMX</name>
<dbReference type="PROSITE" id="PS51450">
    <property type="entry name" value="LRR"/>
    <property type="match status" value="1"/>
</dbReference>
<evidence type="ECO:0000256" key="2">
    <source>
        <dbReference type="ARBA" id="ARBA00022737"/>
    </source>
</evidence>
<keyword evidence="3" id="KW-0175">Coiled coil</keyword>
<dbReference type="KEGG" id="amex:103046151"/>
<evidence type="ECO:0000313" key="5">
    <source>
        <dbReference type="EMBL" id="KAG9275493.1"/>
    </source>
</evidence>
<dbReference type="GeneID" id="103046151"/>
<organism evidence="6 7">
    <name type="scientific">Astyanax mexicanus</name>
    <name type="common">Blind cave fish</name>
    <name type="synonym">Astyanax fasciatus mexicanus</name>
    <dbReference type="NCBI Taxonomy" id="7994"/>
    <lineage>
        <taxon>Eukaryota</taxon>
        <taxon>Metazoa</taxon>
        <taxon>Chordata</taxon>
        <taxon>Craniata</taxon>
        <taxon>Vertebrata</taxon>
        <taxon>Euteleostomi</taxon>
        <taxon>Actinopterygii</taxon>
        <taxon>Neopterygii</taxon>
        <taxon>Teleostei</taxon>
        <taxon>Ostariophysi</taxon>
        <taxon>Characiformes</taxon>
        <taxon>Characoidei</taxon>
        <taxon>Acestrorhamphidae</taxon>
        <taxon>Acestrorhamphinae</taxon>
        <taxon>Astyanax</taxon>
    </lineage>
</organism>